<dbReference type="EMBL" id="CP058952">
    <property type="protein sequence ID" value="QLI81345.1"/>
    <property type="molecule type" value="Genomic_DNA"/>
</dbReference>
<organism evidence="4 5">
    <name type="scientific">Chitinibacter fontanus</name>
    <dbReference type="NCBI Taxonomy" id="1737446"/>
    <lineage>
        <taxon>Bacteria</taxon>
        <taxon>Pseudomonadati</taxon>
        <taxon>Pseudomonadota</taxon>
        <taxon>Betaproteobacteria</taxon>
        <taxon>Neisseriales</taxon>
        <taxon>Chitinibacteraceae</taxon>
        <taxon>Chitinibacter</taxon>
    </lineage>
</organism>
<dbReference type="AlphaFoldDB" id="A0A7D5ZBH7"/>
<dbReference type="KEGG" id="cfon:HZU75_07295"/>
<keyword evidence="1" id="KW-0175">Coiled coil</keyword>
<feature type="chain" id="PRO_5028890938" evidence="2">
    <location>
        <begin position="20"/>
        <end position="194"/>
    </location>
</feature>
<evidence type="ECO:0000256" key="2">
    <source>
        <dbReference type="SAM" id="SignalP"/>
    </source>
</evidence>
<name>A0A7D5ZBH7_9NEIS</name>
<proteinExistence type="predicted"/>
<dbReference type="Pfam" id="PF13511">
    <property type="entry name" value="DUF4124"/>
    <property type="match status" value="1"/>
</dbReference>
<evidence type="ECO:0000313" key="4">
    <source>
        <dbReference type="EMBL" id="QLI81345.1"/>
    </source>
</evidence>
<dbReference type="Proteomes" id="UP000510822">
    <property type="component" value="Chromosome"/>
</dbReference>
<protein>
    <submittedName>
        <fullName evidence="4">DUF4124 domain-containing protein</fullName>
    </submittedName>
</protein>
<sequence length="194" mass="22163">MRDWLVLILFAASFSTAQAGLYRWVDETGKVQYSDKPPAGQTKGGVAELDKSGRVRNASSSMSEAERAALQAQKQKEIEQRRKDRALLQSFSTPEEVDILRDRQIEALGAAQQTNRLRLQTLQERLNRLNKQTERLAKSKKPIPNDLQTEIDLNRDEINSINESLARQDQELIRIKEKAEADKARLIQLRQVKP</sequence>
<evidence type="ECO:0000259" key="3">
    <source>
        <dbReference type="Pfam" id="PF13511"/>
    </source>
</evidence>
<feature type="coiled-coil region" evidence="1">
    <location>
        <begin position="112"/>
        <end position="178"/>
    </location>
</feature>
<reference evidence="4 5" key="1">
    <citation type="journal article" date="2016" name="Int. J. Syst. Evol. Microbiol.">
        <title>Chitinibacter fontanus sp. nov., isolated from a spring.</title>
        <authorList>
            <person name="Sheu S.Y."/>
            <person name="Li Y.S."/>
            <person name="Young C.C."/>
            <person name="Chen W.M."/>
        </authorList>
    </citation>
    <scope>NUCLEOTIDE SEQUENCE [LARGE SCALE GENOMIC DNA]</scope>
    <source>
        <strain evidence="4 5">STM-7</strain>
    </source>
</reference>
<dbReference type="InterPro" id="IPR025392">
    <property type="entry name" value="DUF4124"/>
</dbReference>
<evidence type="ECO:0000313" key="5">
    <source>
        <dbReference type="Proteomes" id="UP000510822"/>
    </source>
</evidence>
<dbReference type="RefSeq" id="WP_180308471.1">
    <property type="nucleotide sequence ID" value="NZ_CP058952.1"/>
</dbReference>
<evidence type="ECO:0000256" key="1">
    <source>
        <dbReference type="SAM" id="Coils"/>
    </source>
</evidence>
<accession>A0A7D5ZBH7</accession>
<keyword evidence="5" id="KW-1185">Reference proteome</keyword>
<gene>
    <name evidence="4" type="ORF">HZU75_07295</name>
</gene>
<feature type="coiled-coil region" evidence="1">
    <location>
        <begin position="55"/>
        <end position="82"/>
    </location>
</feature>
<keyword evidence="2" id="KW-0732">Signal</keyword>
<feature type="signal peptide" evidence="2">
    <location>
        <begin position="1"/>
        <end position="19"/>
    </location>
</feature>
<feature type="domain" description="DUF4124" evidence="3">
    <location>
        <begin position="9"/>
        <end position="47"/>
    </location>
</feature>